<dbReference type="AlphaFoldDB" id="A0A9W4TD43"/>
<reference evidence="1" key="1">
    <citation type="submission" date="2022-08" db="EMBL/GenBank/DDBJ databases">
        <authorList>
            <person name="Kallberg Y."/>
            <person name="Tangrot J."/>
            <person name="Rosling A."/>
        </authorList>
    </citation>
    <scope>NUCLEOTIDE SEQUENCE</scope>
    <source>
        <strain evidence="1">Wild A</strain>
    </source>
</reference>
<dbReference type="OrthoDB" id="2437133at2759"/>
<dbReference type="Proteomes" id="UP001153678">
    <property type="component" value="Unassembled WGS sequence"/>
</dbReference>
<evidence type="ECO:0000313" key="2">
    <source>
        <dbReference type="Proteomes" id="UP001153678"/>
    </source>
</evidence>
<name>A0A9W4TD43_9GLOM</name>
<gene>
    <name evidence="1" type="ORF">FWILDA_LOCUS18928</name>
</gene>
<keyword evidence="2" id="KW-1185">Reference proteome</keyword>
<feature type="non-terminal residue" evidence="1">
    <location>
        <position position="1"/>
    </location>
</feature>
<protein>
    <submittedName>
        <fullName evidence="1">7618_t:CDS:1</fullName>
    </submittedName>
</protein>
<comment type="caution">
    <text evidence="1">The sequence shown here is derived from an EMBL/GenBank/DDBJ whole genome shotgun (WGS) entry which is preliminary data.</text>
</comment>
<organism evidence="1 2">
    <name type="scientific">Funneliformis geosporum</name>
    <dbReference type="NCBI Taxonomy" id="1117311"/>
    <lineage>
        <taxon>Eukaryota</taxon>
        <taxon>Fungi</taxon>
        <taxon>Fungi incertae sedis</taxon>
        <taxon>Mucoromycota</taxon>
        <taxon>Glomeromycotina</taxon>
        <taxon>Glomeromycetes</taxon>
        <taxon>Glomerales</taxon>
        <taxon>Glomeraceae</taxon>
        <taxon>Funneliformis</taxon>
    </lineage>
</organism>
<evidence type="ECO:0000313" key="1">
    <source>
        <dbReference type="EMBL" id="CAI2199146.1"/>
    </source>
</evidence>
<sequence length="70" mass="8209">QIRETDTHEQLSRIAHVINYLRHDNVFQNTFIAAKKYLYCKKDLIGLTKKATIFLLELFTKVKNNVGKSK</sequence>
<proteinExistence type="predicted"/>
<accession>A0A9W4TD43</accession>
<dbReference type="EMBL" id="CAMKVN010020441">
    <property type="protein sequence ID" value="CAI2199146.1"/>
    <property type="molecule type" value="Genomic_DNA"/>
</dbReference>